<dbReference type="Gene3D" id="3.40.630.10">
    <property type="entry name" value="Zn peptidases"/>
    <property type="match status" value="1"/>
</dbReference>
<sequence length="374" mass="40196">MNRARLLQILSDLVAFPTIAGRDNRALINYVTEHLERAGFSVHRIPSADGMKEGLLARFGAAGQSGGIVLSAHSDVVPVEGQDWQSAPFEMGRQGSRVTGRGVTDMKGFIACVLAYAETLAAHPPARPVMIALSWDEELGCRGIPEMIDHLIPTLGRPDLCIVGEPTLLRPCIGHKGKASYLAVARGEAGHSAMAPQFRNALHPLMDLGHSLRKIQDEMASRGARDAMLDPAYSTLHIGTLHGGTALNIVPDHAEMRFEIRHLPQDDPSALIGRLGCPDHVTITETGRYPGLDSTPATPEIAWFCECLDDPQPIKVAFGTEAGYFAALGIPTVICGPGTMEDGHQPDESIEIVQLEACFALLQRVFAPADQRAG</sequence>
<evidence type="ECO:0000256" key="2">
    <source>
        <dbReference type="ARBA" id="ARBA00022801"/>
    </source>
</evidence>
<dbReference type="EMBL" id="JAYWLC010000003">
    <property type="protein sequence ID" value="MER5171239.1"/>
    <property type="molecule type" value="Genomic_DNA"/>
</dbReference>
<comment type="caution">
    <text evidence="5">The sequence shown here is derived from an EMBL/GenBank/DDBJ whole genome shotgun (WGS) entry which is preliminary data.</text>
</comment>
<reference evidence="5 6" key="1">
    <citation type="submission" date="2024-06" db="EMBL/GenBank/DDBJ databases">
        <title>Thioclava kandeliae sp. nov. from a rhizosphere soil sample of Kandelia candel in a mangrove.</title>
        <authorList>
            <person name="Mu T."/>
        </authorList>
    </citation>
    <scope>NUCLEOTIDE SEQUENCE [LARGE SCALE GENOMIC DNA]</scope>
    <source>
        <strain evidence="5 6">CPCC 100088</strain>
    </source>
</reference>
<dbReference type="InterPro" id="IPR011650">
    <property type="entry name" value="Peptidase_M20_dimer"/>
</dbReference>
<keyword evidence="3" id="KW-0170">Cobalt</keyword>
<dbReference type="PANTHER" id="PTHR43808">
    <property type="entry name" value="ACETYLORNITHINE DEACETYLASE"/>
    <property type="match status" value="1"/>
</dbReference>
<dbReference type="GO" id="GO:0008777">
    <property type="term" value="F:acetylornithine deacetylase activity"/>
    <property type="evidence" value="ECO:0007669"/>
    <property type="project" value="UniProtKB-EC"/>
</dbReference>
<dbReference type="InterPro" id="IPR002933">
    <property type="entry name" value="Peptidase_M20"/>
</dbReference>
<gene>
    <name evidence="5" type="primary">argE</name>
    <name evidence="5" type="ORF">VSX56_05555</name>
</gene>
<name>A0ABV1SFE6_9RHOB</name>
<dbReference type="EC" id="3.5.1.16" evidence="5"/>
<keyword evidence="1" id="KW-0479">Metal-binding</keyword>
<keyword evidence="2 5" id="KW-0378">Hydrolase</keyword>
<dbReference type="SUPFAM" id="SSF53187">
    <property type="entry name" value="Zn-dependent exopeptidases"/>
    <property type="match status" value="1"/>
</dbReference>
<dbReference type="Gene3D" id="3.30.70.360">
    <property type="match status" value="1"/>
</dbReference>
<evidence type="ECO:0000256" key="3">
    <source>
        <dbReference type="ARBA" id="ARBA00023285"/>
    </source>
</evidence>
<dbReference type="InterPro" id="IPR036264">
    <property type="entry name" value="Bact_exopeptidase_dim_dom"/>
</dbReference>
<keyword evidence="6" id="KW-1185">Reference proteome</keyword>
<evidence type="ECO:0000259" key="4">
    <source>
        <dbReference type="Pfam" id="PF07687"/>
    </source>
</evidence>
<dbReference type="InterPro" id="IPR050072">
    <property type="entry name" value="Peptidase_M20A"/>
</dbReference>
<evidence type="ECO:0000313" key="6">
    <source>
        <dbReference type="Proteomes" id="UP001438953"/>
    </source>
</evidence>
<evidence type="ECO:0000256" key="1">
    <source>
        <dbReference type="ARBA" id="ARBA00022723"/>
    </source>
</evidence>
<evidence type="ECO:0000313" key="5">
    <source>
        <dbReference type="EMBL" id="MER5171239.1"/>
    </source>
</evidence>
<dbReference type="RefSeq" id="WP_350935464.1">
    <property type="nucleotide sequence ID" value="NZ_JAYWLC010000003.1"/>
</dbReference>
<dbReference type="Pfam" id="PF07687">
    <property type="entry name" value="M20_dimer"/>
    <property type="match status" value="1"/>
</dbReference>
<feature type="domain" description="Peptidase M20 dimerisation" evidence="4">
    <location>
        <begin position="173"/>
        <end position="273"/>
    </location>
</feature>
<dbReference type="NCBIfam" id="TIGR01892">
    <property type="entry name" value="AcOrn-deacetyl"/>
    <property type="match status" value="1"/>
</dbReference>
<protein>
    <submittedName>
        <fullName evidence="5">Acetylornithine deacetylase</fullName>
        <ecNumber evidence="5">3.5.1.16</ecNumber>
    </submittedName>
</protein>
<dbReference type="Pfam" id="PF01546">
    <property type="entry name" value="Peptidase_M20"/>
    <property type="match status" value="1"/>
</dbReference>
<dbReference type="InterPro" id="IPR010169">
    <property type="entry name" value="AcOrn-deacetyl"/>
</dbReference>
<dbReference type="Proteomes" id="UP001438953">
    <property type="component" value="Unassembled WGS sequence"/>
</dbReference>
<dbReference type="SUPFAM" id="SSF55031">
    <property type="entry name" value="Bacterial exopeptidase dimerisation domain"/>
    <property type="match status" value="1"/>
</dbReference>
<dbReference type="PANTHER" id="PTHR43808:SF31">
    <property type="entry name" value="N-ACETYL-L-CITRULLINE DEACETYLASE"/>
    <property type="match status" value="1"/>
</dbReference>
<proteinExistence type="predicted"/>
<dbReference type="CDD" id="cd03894">
    <property type="entry name" value="M20_ArgE"/>
    <property type="match status" value="1"/>
</dbReference>
<accession>A0ABV1SFE6</accession>
<organism evidence="5 6">
    <name type="scientific">Thioclava kandeliae</name>
    <dbReference type="NCBI Taxonomy" id="3070818"/>
    <lineage>
        <taxon>Bacteria</taxon>
        <taxon>Pseudomonadati</taxon>
        <taxon>Pseudomonadota</taxon>
        <taxon>Alphaproteobacteria</taxon>
        <taxon>Rhodobacterales</taxon>
        <taxon>Paracoccaceae</taxon>
        <taxon>Thioclava</taxon>
    </lineage>
</organism>